<dbReference type="Proteomes" id="UP001590950">
    <property type="component" value="Unassembled WGS sequence"/>
</dbReference>
<feature type="region of interest" description="Disordered" evidence="1">
    <location>
        <begin position="1"/>
        <end position="21"/>
    </location>
</feature>
<proteinExistence type="predicted"/>
<keyword evidence="3" id="KW-1185">Reference proteome</keyword>
<organism evidence="2 3">
    <name type="scientific">Stereocaulon virgatum</name>
    <dbReference type="NCBI Taxonomy" id="373712"/>
    <lineage>
        <taxon>Eukaryota</taxon>
        <taxon>Fungi</taxon>
        <taxon>Dikarya</taxon>
        <taxon>Ascomycota</taxon>
        <taxon>Pezizomycotina</taxon>
        <taxon>Lecanoromycetes</taxon>
        <taxon>OSLEUM clade</taxon>
        <taxon>Lecanoromycetidae</taxon>
        <taxon>Lecanorales</taxon>
        <taxon>Lecanorineae</taxon>
        <taxon>Stereocaulaceae</taxon>
        <taxon>Stereocaulon</taxon>
    </lineage>
</organism>
<feature type="region of interest" description="Disordered" evidence="1">
    <location>
        <begin position="103"/>
        <end position="253"/>
    </location>
</feature>
<feature type="compositionally biased region" description="Polar residues" evidence="1">
    <location>
        <begin position="161"/>
        <end position="173"/>
    </location>
</feature>
<protein>
    <submittedName>
        <fullName evidence="2">Uncharacterized protein</fullName>
    </submittedName>
</protein>
<sequence length="253" mass="28605">MPRDGGIRPVSSDAGGYSDREDDFFILDSGDDFTKWDPNNEQHKYRRPSTNESIATSVRHTWAHPSVENIKNAAKVIAEELGPVVKQRVGKAAEWLQGAATRFTGSTSTGSGNLQDSDSDRGYMSAPEAFDVTNFQEKGKHRALLSRQDTSHHEWQPEPNAFNTGHMQASTSEKGTKRPTKKEVDTSREQKHNSGLTDRKEKQPNSDAECSHSRHSTRKDVPSDSKESHTYKTYATETRMERRARIKKEWEEK</sequence>
<accession>A0ABR3ZYL4</accession>
<evidence type="ECO:0000256" key="1">
    <source>
        <dbReference type="SAM" id="MobiDB-lite"/>
    </source>
</evidence>
<feature type="compositionally biased region" description="Basic and acidic residues" evidence="1">
    <location>
        <begin position="181"/>
        <end position="230"/>
    </location>
</feature>
<comment type="caution">
    <text evidence="2">The sequence shown here is derived from an EMBL/GenBank/DDBJ whole genome shotgun (WGS) entry which is preliminary data.</text>
</comment>
<evidence type="ECO:0000313" key="2">
    <source>
        <dbReference type="EMBL" id="KAL2038720.1"/>
    </source>
</evidence>
<evidence type="ECO:0000313" key="3">
    <source>
        <dbReference type="Proteomes" id="UP001590950"/>
    </source>
</evidence>
<name>A0ABR3ZYL4_9LECA</name>
<reference evidence="2 3" key="1">
    <citation type="submission" date="2024-09" db="EMBL/GenBank/DDBJ databases">
        <title>Rethinking Asexuality: The Enigmatic Case of Functional Sexual Genes in Lepraria (Stereocaulaceae).</title>
        <authorList>
            <person name="Doellman M."/>
            <person name="Sun Y."/>
            <person name="Barcenas-Pena A."/>
            <person name="Lumbsch H.T."/>
            <person name="Grewe F."/>
        </authorList>
    </citation>
    <scope>NUCLEOTIDE SEQUENCE [LARGE SCALE GENOMIC DNA]</scope>
    <source>
        <strain evidence="2 3">Mercado 3170</strain>
    </source>
</reference>
<gene>
    <name evidence="2" type="ORF">N7G274_008478</name>
</gene>
<dbReference type="EMBL" id="JBEFKJ010000030">
    <property type="protein sequence ID" value="KAL2038720.1"/>
    <property type="molecule type" value="Genomic_DNA"/>
</dbReference>
<feature type="compositionally biased region" description="Basic and acidic residues" evidence="1">
    <location>
        <begin position="238"/>
        <end position="253"/>
    </location>
</feature>